<dbReference type="OrthoDB" id="1744829at2759"/>
<reference evidence="1 2" key="1">
    <citation type="journal article" date="2019" name="Plant Biotechnol. J.">
        <title>The red bayberry genome and genetic basis of sex determination.</title>
        <authorList>
            <person name="Jia H.M."/>
            <person name="Jia H.J."/>
            <person name="Cai Q.L."/>
            <person name="Wang Y."/>
            <person name="Zhao H.B."/>
            <person name="Yang W.F."/>
            <person name="Wang G.Y."/>
            <person name="Li Y.H."/>
            <person name="Zhan D.L."/>
            <person name="Shen Y.T."/>
            <person name="Niu Q.F."/>
            <person name="Chang L."/>
            <person name="Qiu J."/>
            <person name="Zhao L."/>
            <person name="Xie H.B."/>
            <person name="Fu W.Y."/>
            <person name="Jin J."/>
            <person name="Li X.W."/>
            <person name="Jiao Y."/>
            <person name="Zhou C.C."/>
            <person name="Tu T."/>
            <person name="Chai C.Y."/>
            <person name="Gao J.L."/>
            <person name="Fan L.J."/>
            <person name="van de Weg E."/>
            <person name="Wang J.Y."/>
            <person name="Gao Z.S."/>
        </authorList>
    </citation>
    <scope>NUCLEOTIDE SEQUENCE [LARGE SCALE GENOMIC DNA]</scope>
    <source>
        <tissue evidence="1">Leaves</tissue>
    </source>
</reference>
<comment type="caution">
    <text evidence="1">The sequence shown here is derived from an EMBL/GenBank/DDBJ whole genome shotgun (WGS) entry which is preliminary data.</text>
</comment>
<organism evidence="1 2">
    <name type="scientific">Morella rubra</name>
    <name type="common">Chinese bayberry</name>
    <dbReference type="NCBI Taxonomy" id="262757"/>
    <lineage>
        <taxon>Eukaryota</taxon>
        <taxon>Viridiplantae</taxon>
        <taxon>Streptophyta</taxon>
        <taxon>Embryophyta</taxon>
        <taxon>Tracheophyta</taxon>
        <taxon>Spermatophyta</taxon>
        <taxon>Magnoliopsida</taxon>
        <taxon>eudicotyledons</taxon>
        <taxon>Gunneridae</taxon>
        <taxon>Pentapetalae</taxon>
        <taxon>rosids</taxon>
        <taxon>fabids</taxon>
        <taxon>Fagales</taxon>
        <taxon>Myricaceae</taxon>
        <taxon>Morella</taxon>
    </lineage>
</organism>
<proteinExistence type="predicted"/>
<accession>A0A6A1UMU9</accession>
<evidence type="ECO:0000313" key="2">
    <source>
        <dbReference type="Proteomes" id="UP000516437"/>
    </source>
</evidence>
<name>A0A6A1UMU9_9ROSI</name>
<evidence type="ECO:0000313" key="1">
    <source>
        <dbReference type="EMBL" id="KAB1201513.1"/>
    </source>
</evidence>
<dbReference type="AlphaFoldDB" id="A0A6A1UMU9"/>
<dbReference type="EMBL" id="RXIC02000063">
    <property type="protein sequence ID" value="KAB1201513.1"/>
    <property type="molecule type" value="Genomic_DNA"/>
</dbReference>
<sequence>MIRTTSLSRSPLRSLAQTLASSLCSNQTRPPLPSVPPAIGSPSIGIFVYRFSHSSKQKQEDEEKDVVSLFNRDPTTTPSLFVVQPRLRPDTVLQAKLNEALCLANSLEEQRDGCFDTDFLDKPLPPHVVVQNPAAKAHMTRAGNPDELEVATFSH</sequence>
<protein>
    <submittedName>
        <fullName evidence="1">Uncharacterized protein</fullName>
    </submittedName>
</protein>
<gene>
    <name evidence="1" type="ORF">CJ030_MR0G003200</name>
</gene>
<keyword evidence="2" id="KW-1185">Reference proteome</keyword>
<dbReference type="Proteomes" id="UP000516437">
    <property type="component" value="Unassembled WGS sequence"/>
</dbReference>